<proteinExistence type="predicted"/>
<keyword evidence="5" id="KW-1185">Reference proteome</keyword>
<dbReference type="GO" id="GO:0016491">
    <property type="term" value="F:oxidoreductase activity"/>
    <property type="evidence" value="ECO:0007669"/>
    <property type="project" value="UniProtKB-KW"/>
</dbReference>
<name>A0A402ALG5_9CHLR</name>
<dbReference type="AlphaFoldDB" id="A0A402ALG5"/>
<gene>
    <name evidence="4" type="ORF">KDK_37770</name>
</gene>
<accession>A0A402ALG5</accession>
<dbReference type="Proteomes" id="UP000287188">
    <property type="component" value="Unassembled WGS sequence"/>
</dbReference>
<dbReference type="EMBL" id="BIFS01000001">
    <property type="protein sequence ID" value="GCE19977.1"/>
    <property type="molecule type" value="Genomic_DNA"/>
</dbReference>
<dbReference type="SUPFAM" id="SSF53720">
    <property type="entry name" value="ALDH-like"/>
    <property type="match status" value="1"/>
</dbReference>
<dbReference type="Pfam" id="PF00171">
    <property type="entry name" value="Aldedh"/>
    <property type="match status" value="1"/>
</dbReference>
<feature type="region of interest" description="Disordered" evidence="2">
    <location>
        <begin position="1"/>
        <end position="20"/>
    </location>
</feature>
<comment type="caution">
    <text evidence="4">The sequence shown here is derived from an EMBL/GenBank/DDBJ whole genome shotgun (WGS) entry which is preliminary data.</text>
</comment>
<organism evidence="4 5">
    <name type="scientific">Dictyobacter kobayashii</name>
    <dbReference type="NCBI Taxonomy" id="2014872"/>
    <lineage>
        <taxon>Bacteria</taxon>
        <taxon>Bacillati</taxon>
        <taxon>Chloroflexota</taxon>
        <taxon>Ktedonobacteria</taxon>
        <taxon>Ktedonobacterales</taxon>
        <taxon>Dictyobacteraceae</taxon>
        <taxon>Dictyobacter</taxon>
    </lineage>
</organism>
<sequence>MTINTQHGSPQFPSPSSTIASSSREIMDASIQTLVEQKENWIHTPVATRIAIVDALIADFSALAPRWVAASLEAKGLEEDSPYAGDEWVAGTWTLLHSLRQLRQALVDIQKDGHPHIPGPVRTRPDGQVTAQVFPFRSYDRVLFPGIRAEVWMQPGVTAETLASTQAINYQSQTSEGKVALVLGAGNVASIGPMDVLYKLFTDNQVVLFKANPVNAYLGPLLEESFRSLIQPGYLRIVYGGATEGSYLCQHPDIDEIHITGSDKTFDAIVFGPGAEGAARKAARQPLVTKRVTGELGNVSPVIVVPGPWTEQDLAYQAEHIASMLANNAGYNCNATRVIIQQKSWSQRQALLQQIRDVLSHLSTRTAYYPGARERYQAFLDAHPEAEQFGTSNPQHLPWTLIADVDSTNADDICFTTEAFCSLFSETALEATSVVEYIERAVQFANEQLWGTLNITLLVHPGSLKDPAIAAAVDKAVAQLRYGSIGINYWAGTSFVLGSTTWGAFPGHEIYDIQSGNDVVHNSLMFSQPQKSVLYAPFRSKPAPPWFTNQSRISRKLFKQMVQFETAPSWWKIPAIIKTALSG</sequence>
<dbReference type="InterPro" id="IPR016162">
    <property type="entry name" value="Ald_DH_N"/>
</dbReference>
<feature type="compositionally biased region" description="Polar residues" evidence="2">
    <location>
        <begin position="1"/>
        <end position="11"/>
    </location>
</feature>
<evidence type="ECO:0000313" key="4">
    <source>
        <dbReference type="EMBL" id="GCE19977.1"/>
    </source>
</evidence>
<evidence type="ECO:0000259" key="3">
    <source>
        <dbReference type="Pfam" id="PF00171"/>
    </source>
</evidence>
<protein>
    <submittedName>
        <fullName evidence="4">Putative aldehyde dehydrogenase</fullName>
    </submittedName>
</protein>
<reference evidence="5" key="1">
    <citation type="submission" date="2018-12" db="EMBL/GenBank/DDBJ databases">
        <title>Tengunoibacter tsumagoiensis gen. nov., sp. nov., Dictyobacter kobayashii sp. nov., D. alpinus sp. nov., and D. joshuensis sp. nov. and description of Dictyobacteraceae fam. nov. within the order Ktedonobacterales isolated from Tengu-no-mugimeshi.</title>
        <authorList>
            <person name="Wang C.M."/>
            <person name="Zheng Y."/>
            <person name="Sakai Y."/>
            <person name="Toyoda A."/>
            <person name="Minakuchi Y."/>
            <person name="Abe K."/>
            <person name="Yokota A."/>
            <person name="Yabe S."/>
        </authorList>
    </citation>
    <scope>NUCLEOTIDE SEQUENCE [LARGE SCALE GENOMIC DNA]</scope>
    <source>
        <strain evidence="5">Uno11</strain>
    </source>
</reference>
<evidence type="ECO:0000256" key="2">
    <source>
        <dbReference type="SAM" id="MobiDB-lite"/>
    </source>
</evidence>
<dbReference type="OrthoDB" id="136308at2"/>
<evidence type="ECO:0000256" key="1">
    <source>
        <dbReference type="ARBA" id="ARBA00023002"/>
    </source>
</evidence>
<dbReference type="RefSeq" id="WP_126551745.1">
    <property type="nucleotide sequence ID" value="NZ_BIFS01000001.1"/>
</dbReference>
<dbReference type="Gene3D" id="3.40.605.10">
    <property type="entry name" value="Aldehyde Dehydrogenase, Chain A, domain 1"/>
    <property type="match status" value="1"/>
</dbReference>
<dbReference type="InterPro" id="IPR015590">
    <property type="entry name" value="Aldehyde_DH_dom"/>
</dbReference>
<dbReference type="InterPro" id="IPR016161">
    <property type="entry name" value="Ald_DH/histidinol_DH"/>
</dbReference>
<feature type="domain" description="Aldehyde dehydrogenase" evidence="3">
    <location>
        <begin position="199"/>
        <end position="347"/>
    </location>
</feature>
<keyword evidence="1" id="KW-0560">Oxidoreductase</keyword>
<evidence type="ECO:0000313" key="5">
    <source>
        <dbReference type="Proteomes" id="UP000287188"/>
    </source>
</evidence>